<accession>A0A8T0F9I9</accession>
<evidence type="ECO:0000259" key="2">
    <source>
        <dbReference type="PROSITE" id="PS50157"/>
    </source>
</evidence>
<organism evidence="3 4">
    <name type="scientific">Argiope bruennichi</name>
    <name type="common">Wasp spider</name>
    <name type="synonym">Aranea bruennichi</name>
    <dbReference type="NCBI Taxonomy" id="94029"/>
    <lineage>
        <taxon>Eukaryota</taxon>
        <taxon>Metazoa</taxon>
        <taxon>Ecdysozoa</taxon>
        <taxon>Arthropoda</taxon>
        <taxon>Chelicerata</taxon>
        <taxon>Arachnida</taxon>
        <taxon>Araneae</taxon>
        <taxon>Araneomorphae</taxon>
        <taxon>Entelegynae</taxon>
        <taxon>Araneoidea</taxon>
        <taxon>Araneidae</taxon>
        <taxon>Argiope</taxon>
    </lineage>
</organism>
<dbReference type="GO" id="GO:0008270">
    <property type="term" value="F:zinc ion binding"/>
    <property type="evidence" value="ECO:0007669"/>
    <property type="project" value="UniProtKB-KW"/>
</dbReference>
<keyword evidence="1" id="KW-0863">Zinc-finger</keyword>
<dbReference type="InterPro" id="IPR052797">
    <property type="entry name" value="RegFact_GeneExpr_CellDeath"/>
</dbReference>
<dbReference type="InterPro" id="IPR036236">
    <property type="entry name" value="Znf_C2H2_sf"/>
</dbReference>
<reference evidence="3" key="1">
    <citation type="journal article" date="2020" name="bioRxiv">
        <title>Chromosome-level reference genome of the European wasp spider Argiope bruennichi: a resource for studies on range expansion and evolutionary adaptation.</title>
        <authorList>
            <person name="Sheffer M.M."/>
            <person name="Hoppe A."/>
            <person name="Krehenwinkel H."/>
            <person name="Uhl G."/>
            <person name="Kuss A.W."/>
            <person name="Jensen L."/>
            <person name="Jensen C."/>
            <person name="Gillespie R.G."/>
            <person name="Hoff K.J."/>
            <person name="Prost S."/>
        </authorList>
    </citation>
    <scope>NUCLEOTIDE SEQUENCE</scope>
</reference>
<keyword evidence="1" id="KW-0862">Zinc</keyword>
<dbReference type="PANTHER" id="PTHR33936:SF24">
    <property type="entry name" value="C2H2-TYPE DOMAIN-CONTAINING PROTEIN"/>
    <property type="match status" value="1"/>
</dbReference>
<sequence>MEQRKSFSAAISCEKCGITFKERKNLNAHCRNFHPEQNYLIKSNQICGLCSGAFRTIVKLQEHMQSQHSINLNYINETFYSAQDFLNWKVRIEKESQSSYILRNSSEKKDVGKKLSYYICHRSGCFKPKGGKIRQLKASGSNKSGFTCPAVIKVCTETIYGISEIKVLYQSVHVGHEMEVGRLRLTEEERTDIAANLHLGIPMTKILDETRRNFSPKNRLSLTTRKDLCNIKSGFKIQEETVMHQDDATSIDILVKKLKNDEKNPVLIYKPVGEILQDYPSVRQNDFLFGLMNDAQEKLLEIYGNACIMIDSTHGTNQYGFELTTVMVHDENHEGLPVAVLVLKLH</sequence>
<dbReference type="SMART" id="SM00355">
    <property type="entry name" value="ZnF_C2H2"/>
    <property type="match status" value="2"/>
</dbReference>
<dbReference type="Gene3D" id="3.30.160.60">
    <property type="entry name" value="Classic Zinc Finger"/>
    <property type="match status" value="1"/>
</dbReference>
<dbReference type="InterPro" id="IPR013087">
    <property type="entry name" value="Znf_C2H2_type"/>
</dbReference>
<protein>
    <recommendedName>
        <fullName evidence="2">C2H2-type domain-containing protein</fullName>
    </recommendedName>
</protein>
<evidence type="ECO:0000313" key="3">
    <source>
        <dbReference type="EMBL" id="KAF8785653.1"/>
    </source>
</evidence>
<evidence type="ECO:0000256" key="1">
    <source>
        <dbReference type="PROSITE-ProRule" id="PRU00042"/>
    </source>
</evidence>
<dbReference type="SUPFAM" id="SSF57667">
    <property type="entry name" value="beta-beta-alpha zinc fingers"/>
    <property type="match status" value="1"/>
</dbReference>
<dbReference type="AlphaFoldDB" id="A0A8T0F9I9"/>
<proteinExistence type="predicted"/>
<keyword evidence="4" id="KW-1185">Reference proteome</keyword>
<comment type="caution">
    <text evidence="3">The sequence shown here is derived from an EMBL/GenBank/DDBJ whole genome shotgun (WGS) entry which is preliminary data.</text>
</comment>
<dbReference type="PANTHER" id="PTHR33936">
    <property type="entry name" value="PROTEIN CBG17840"/>
    <property type="match status" value="1"/>
</dbReference>
<dbReference type="PROSITE" id="PS00028">
    <property type="entry name" value="ZINC_FINGER_C2H2_1"/>
    <property type="match status" value="2"/>
</dbReference>
<name>A0A8T0F9I9_ARGBR</name>
<dbReference type="Proteomes" id="UP000807504">
    <property type="component" value="Unassembled WGS sequence"/>
</dbReference>
<keyword evidence="1" id="KW-0479">Metal-binding</keyword>
<gene>
    <name evidence="3" type="ORF">HNY73_011168</name>
</gene>
<dbReference type="PROSITE" id="PS50157">
    <property type="entry name" value="ZINC_FINGER_C2H2_2"/>
    <property type="match status" value="1"/>
</dbReference>
<reference evidence="3" key="2">
    <citation type="submission" date="2020-06" db="EMBL/GenBank/DDBJ databases">
        <authorList>
            <person name="Sheffer M."/>
        </authorList>
    </citation>
    <scope>NUCLEOTIDE SEQUENCE</scope>
</reference>
<evidence type="ECO:0000313" key="4">
    <source>
        <dbReference type="Proteomes" id="UP000807504"/>
    </source>
</evidence>
<feature type="domain" description="C2H2-type" evidence="2">
    <location>
        <begin position="11"/>
        <end position="39"/>
    </location>
</feature>
<dbReference type="EMBL" id="JABXBU010000030">
    <property type="protein sequence ID" value="KAF8785653.1"/>
    <property type="molecule type" value="Genomic_DNA"/>
</dbReference>